<dbReference type="GO" id="GO:0008878">
    <property type="term" value="F:glucose-1-phosphate adenylyltransferase activity"/>
    <property type="evidence" value="ECO:0007669"/>
    <property type="project" value="UniProtKB-EC"/>
</dbReference>
<evidence type="ECO:0000313" key="5">
    <source>
        <dbReference type="EMBL" id="MBP3951491.1"/>
    </source>
</evidence>
<dbReference type="EC" id="2.7.7.27" evidence="5"/>
<accession>A0A941AP68</accession>
<comment type="caution">
    <text evidence="5">The sequence shown here is derived from an EMBL/GenBank/DDBJ whole genome shotgun (WGS) entry which is preliminary data.</text>
</comment>
<gene>
    <name evidence="5" type="primary">glgD</name>
    <name evidence="5" type="ORF">J7W16_10115</name>
</gene>
<evidence type="ECO:0000256" key="2">
    <source>
        <dbReference type="ARBA" id="ARBA00023056"/>
    </source>
</evidence>
<dbReference type="CDD" id="cd04651">
    <property type="entry name" value="LbH_G1P_AT_C"/>
    <property type="match status" value="1"/>
</dbReference>
<dbReference type="Gene3D" id="3.90.550.10">
    <property type="entry name" value="Spore Coat Polysaccharide Biosynthesis Protein SpsA, Chain A"/>
    <property type="match status" value="1"/>
</dbReference>
<dbReference type="NCBIfam" id="TIGR02092">
    <property type="entry name" value="glgD"/>
    <property type="match status" value="1"/>
</dbReference>
<dbReference type="Pfam" id="PF24894">
    <property type="entry name" value="Hexapep_GlmU"/>
    <property type="match status" value="1"/>
</dbReference>
<evidence type="ECO:0000259" key="3">
    <source>
        <dbReference type="Pfam" id="PF00483"/>
    </source>
</evidence>
<name>A0A941AP68_9BACI</name>
<dbReference type="InterPro" id="IPR029044">
    <property type="entry name" value="Nucleotide-diphossugar_trans"/>
</dbReference>
<dbReference type="SUPFAM" id="SSF51161">
    <property type="entry name" value="Trimeric LpxA-like enzymes"/>
    <property type="match status" value="1"/>
</dbReference>
<dbReference type="EMBL" id="JAGKSQ010000003">
    <property type="protein sequence ID" value="MBP3951491.1"/>
    <property type="molecule type" value="Genomic_DNA"/>
</dbReference>
<dbReference type="Pfam" id="PF00483">
    <property type="entry name" value="NTP_transferase"/>
    <property type="match status" value="1"/>
</dbReference>
<reference evidence="5" key="1">
    <citation type="submission" date="2021-03" db="EMBL/GenBank/DDBJ databases">
        <title>Bacillus suaedae sp. nov., isolated from Suaeda aralocaspica.</title>
        <authorList>
            <person name="Lei R.F.R."/>
        </authorList>
    </citation>
    <scope>NUCLEOTIDE SEQUENCE</scope>
    <source>
        <strain evidence="5">YZJH907-2</strain>
    </source>
</reference>
<organism evidence="5 6">
    <name type="scientific">Halalkalibacter suaedae</name>
    <dbReference type="NCBI Taxonomy" id="2822140"/>
    <lineage>
        <taxon>Bacteria</taxon>
        <taxon>Bacillati</taxon>
        <taxon>Bacillota</taxon>
        <taxon>Bacilli</taxon>
        <taxon>Bacillales</taxon>
        <taxon>Bacillaceae</taxon>
        <taxon>Halalkalibacter</taxon>
    </lineage>
</organism>
<keyword evidence="6" id="KW-1185">Reference proteome</keyword>
<dbReference type="InterPro" id="IPR005835">
    <property type="entry name" value="NTP_transferase_dom"/>
</dbReference>
<dbReference type="SUPFAM" id="SSF53448">
    <property type="entry name" value="Nucleotide-diphospho-sugar transferases"/>
    <property type="match status" value="1"/>
</dbReference>
<dbReference type="InterPro" id="IPR056818">
    <property type="entry name" value="GlmU/GlgC-like_hexapep"/>
</dbReference>
<dbReference type="AlphaFoldDB" id="A0A941AP68"/>
<dbReference type="InterPro" id="IPR011832">
    <property type="entry name" value="GlgDAde_trans"/>
</dbReference>
<feature type="domain" description="Nucleotidyl transferase" evidence="3">
    <location>
        <begin position="17"/>
        <end position="155"/>
    </location>
</feature>
<evidence type="ECO:0000256" key="1">
    <source>
        <dbReference type="ARBA" id="ARBA00010443"/>
    </source>
</evidence>
<dbReference type="RefSeq" id="WP_210597168.1">
    <property type="nucleotide sequence ID" value="NZ_JAGKSQ010000003.1"/>
</dbReference>
<comment type="similarity">
    <text evidence="1">Belongs to the bacterial/plant glucose-1-phosphate adenylyltransferase family.</text>
</comment>
<keyword evidence="5" id="KW-0808">Transferase</keyword>
<dbReference type="GO" id="GO:0005978">
    <property type="term" value="P:glycogen biosynthetic process"/>
    <property type="evidence" value="ECO:0007669"/>
    <property type="project" value="UniProtKB-KW"/>
</dbReference>
<protein>
    <submittedName>
        <fullName evidence="5">Glucose-1-phosphate adenylyltransferase subunit GlgD</fullName>
        <ecNumber evidence="5">2.7.7.27</ecNumber>
    </submittedName>
</protein>
<sequence length="367" mass="42180">MNRLMGVIHLDGEQDLLKELTYFRCGAAVPFGGRYRIIDFVLSNMVHSRIQDIAVFTRQKYRSLLDHLDTGKSWDLNRKRGGLYILPPDWNDPTDLSKGELQHFHNNRDFFDRGFADYVLITGTQHICSINYQDILREHLDTGADVTMIYHPTAQLDSEHRYEKKLEIDSDGLVTAITNDATNSNLYMGMFIIRKKLLMEIVDNCIARQKEHLLLDGIFGNLDRLVVRGHAYTGYHALINSIESYYKHSMNLLKPEHFQQLFTPLRPIYTKVKDEAPTCYRQSYVHNSLIANGCVIEGTVENSILFRGVHVHKDAVIRNSIVMQRCDIHQGALVENSIIDKDSIISVNRTIVGVAEYPYLLAKRKVI</sequence>
<proteinExistence type="inferred from homology"/>
<feature type="domain" description="Glucose-1-phosphate adenylyltransferase/Bifunctional protein GlmU-like C-terminal hexapeptide" evidence="4">
    <location>
        <begin position="281"/>
        <end position="353"/>
    </location>
</feature>
<keyword evidence="2" id="KW-0320">Glycogen biosynthesis</keyword>
<dbReference type="InterPro" id="IPR011831">
    <property type="entry name" value="ADP-Glc_PPase"/>
</dbReference>
<dbReference type="CDD" id="cd02508">
    <property type="entry name" value="ADP_Glucose_PP"/>
    <property type="match status" value="1"/>
</dbReference>
<dbReference type="PANTHER" id="PTHR43523:SF6">
    <property type="entry name" value="GLYCOGEN BIOSYNTHESIS PROTEIN GLGD"/>
    <property type="match status" value="1"/>
</dbReference>
<evidence type="ECO:0000259" key="4">
    <source>
        <dbReference type="Pfam" id="PF24894"/>
    </source>
</evidence>
<keyword evidence="5" id="KW-0548">Nucleotidyltransferase</keyword>
<dbReference type="InterPro" id="IPR011004">
    <property type="entry name" value="Trimer_LpxA-like_sf"/>
</dbReference>
<dbReference type="Gene3D" id="2.160.10.10">
    <property type="entry name" value="Hexapeptide repeat proteins"/>
    <property type="match status" value="1"/>
</dbReference>
<dbReference type="PANTHER" id="PTHR43523">
    <property type="entry name" value="GLUCOSE-1-PHOSPHATE ADENYLYLTRANSFERASE-RELATED"/>
    <property type="match status" value="1"/>
</dbReference>
<dbReference type="Proteomes" id="UP000678228">
    <property type="component" value="Unassembled WGS sequence"/>
</dbReference>
<evidence type="ECO:0000313" key="6">
    <source>
        <dbReference type="Proteomes" id="UP000678228"/>
    </source>
</evidence>